<dbReference type="AlphaFoldDB" id="A0A8T1VII4"/>
<dbReference type="Pfam" id="PF00050">
    <property type="entry name" value="Kazal_1"/>
    <property type="match status" value="1"/>
</dbReference>
<protein>
    <recommendedName>
        <fullName evidence="4">Kazal-like domain-containing protein</fullName>
    </recommendedName>
</protein>
<dbReference type="GO" id="GO:0005576">
    <property type="term" value="C:extracellular region"/>
    <property type="evidence" value="ECO:0007669"/>
    <property type="project" value="TreeGrafter"/>
</dbReference>
<dbReference type="PANTHER" id="PTHR10913">
    <property type="entry name" value="FOLLISTATIN-RELATED"/>
    <property type="match status" value="1"/>
</dbReference>
<proteinExistence type="predicted"/>
<evidence type="ECO:0000256" key="2">
    <source>
        <dbReference type="ARBA" id="ARBA00022900"/>
    </source>
</evidence>
<evidence type="ECO:0000256" key="3">
    <source>
        <dbReference type="ARBA" id="ARBA00023157"/>
    </source>
</evidence>
<dbReference type="SMART" id="SM00280">
    <property type="entry name" value="KAZAL"/>
    <property type="match status" value="1"/>
</dbReference>
<dbReference type="EMBL" id="JAGDFM010000318">
    <property type="protein sequence ID" value="KAG7379978.1"/>
    <property type="molecule type" value="Genomic_DNA"/>
</dbReference>
<dbReference type="InterPro" id="IPR050653">
    <property type="entry name" value="Prot_Inhib_GrowthFact_Antg"/>
</dbReference>
<gene>
    <name evidence="5" type="ORF">PHYPSEUDO_007887</name>
</gene>
<keyword evidence="6" id="KW-1185">Reference proteome</keyword>
<keyword evidence="2" id="KW-0722">Serine protease inhibitor</keyword>
<feature type="domain" description="Kazal-like" evidence="4">
    <location>
        <begin position="65"/>
        <end position="116"/>
    </location>
</feature>
<evidence type="ECO:0000313" key="5">
    <source>
        <dbReference type="EMBL" id="KAG7379978.1"/>
    </source>
</evidence>
<evidence type="ECO:0000259" key="4">
    <source>
        <dbReference type="PROSITE" id="PS51465"/>
    </source>
</evidence>
<dbReference type="PANTHER" id="PTHR10913:SF45">
    <property type="entry name" value="FOLLISTATIN, ISOFORM A-RELATED"/>
    <property type="match status" value="1"/>
</dbReference>
<accession>A0A8T1VII4</accession>
<keyword evidence="1" id="KW-0646">Protease inhibitor</keyword>
<dbReference type="InterPro" id="IPR002350">
    <property type="entry name" value="Kazal_dom"/>
</dbReference>
<organism evidence="5 6">
    <name type="scientific">Phytophthora pseudosyringae</name>
    <dbReference type="NCBI Taxonomy" id="221518"/>
    <lineage>
        <taxon>Eukaryota</taxon>
        <taxon>Sar</taxon>
        <taxon>Stramenopiles</taxon>
        <taxon>Oomycota</taxon>
        <taxon>Peronosporomycetes</taxon>
        <taxon>Peronosporales</taxon>
        <taxon>Peronosporaceae</taxon>
        <taxon>Phytophthora</taxon>
    </lineage>
</organism>
<evidence type="ECO:0000256" key="1">
    <source>
        <dbReference type="ARBA" id="ARBA00022690"/>
    </source>
</evidence>
<reference evidence="5" key="1">
    <citation type="submission" date="2021-02" db="EMBL/GenBank/DDBJ databases">
        <authorList>
            <person name="Palmer J.M."/>
        </authorList>
    </citation>
    <scope>NUCLEOTIDE SEQUENCE</scope>
    <source>
        <strain evidence="5">SCRP734</strain>
    </source>
</reference>
<keyword evidence="3" id="KW-1015">Disulfide bond</keyword>
<sequence>MSRISRAIVRTWLPQVLHLTFILASNSASLPARNERLSTMNVNALVISALVALLQLTGASARLGEAPDDKCPTRCTREYVPICGSDGVTYANKCLFKVGRCVDPSLSVKHKGKCTA</sequence>
<comment type="caution">
    <text evidence="5">The sequence shown here is derived from an EMBL/GenBank/DDBJ whole genome shotgun (WGS) entry which is preliminary data.</text>
</comment>
<evidence type="ECO:0000313" key="6">
    <source>
        <dbReference type="Proteomes" id="UP000694044"/>
    </source>
</evidence>
<dbReference type="Proteomes" id="UP000694044">
    <property type="component" value="Unassembled WGS sequence"/>
</dbReference>
<dbReference type="OrthoDB" id="88691at2759"/>
<dbReference type="PROSITE" id="PS51465">
    <property type="entry name" value="KAZAL_2"/>
    <property type="match status" value="1"/>
</dbReference>
<dbReference type="CDD" id="cd00104">
    <property type="entry name" value="KAZAL_FS"/>
    <property type="match status" value="1"/>
</dbReference>
<name>A0A8T1VII4_9STRA</name>